<accession>A0ABQ8RVC7</accession>
<reference evidence="1 2" key="1">
    <citation type="journal article" date="2022" name="Allergy">
        <title>Genome assembly and annotation of Periplaneta americana reveal a comprehensive cockroach allergen profile.</title>
        <authorList>
            <person name="Wang L."/>
            <person name="Xiong Q."/>
            <person name="Saelim N."/>
            <person name="Wang L."/>
            <person name="Nong W."/>
            <person name="Wan A.T."/>
            <person name="Shi M."/>
            <person name="Liu X."/>
            <person name="Cao Q."/>
            <person name="Hui J.H.L."/>
            <person name="Sookrung N."/>
            <person name="Leung T.F."/>
            <person name="Tungtrongchitr A."/>
            <person name="Tsui S.K.W."/>
        </authorList>
    </citation>
    <scope>NUCLEOTIDE SEQUENCE [LARGE SCALE GENOMIC DNA]</scope>
    <source>
        <strain evidence="1">PWHHKU_190912</strain>
    </source>
</reference>
<evidence type="ECO:0000313" key="2">
    <source>
        <dbReference type="Proteomes" id="UP001148838"/>
    </source>
</evidence>
<keyword evidence="2" id="KW-1185">Reference proteome</keyword>
<name>A0ABQ8RVC7_PERAM</name>
<dbReference type="Proteomes" id="UP001148838">
    <property type="component" value="Unassembled WGS sequence"/>
</dbReference>
<sequence>MIEYQRILEYRKTLWLSLMPAVERILKPFPALEFYFLSQQKCSTVMQMIFTNPCTELWLFFVHNISAIFDATVLKIEKQSISVLEVSSAIDERLQKQKHFCSKRSEDPGSPSTT</sequence>
<comment type="caution">
    <text evidence="1">The sequence shown here is derived from an EMBL/GenBank/DDBJ whole genome shotgun (WGS) entry which is preliminary data.</text>
</comment>
<protein>
    <submittedName>
        <fullName evidence="1">Uncharacterized protein</fullName>
    </submittedName>
</protein>
<gene>
    <name evidence="1" type="ORF">ANN_27796</name>
</gene>
<organism evidence="1 2">
    <name type="scientific">Periplaneta americana</name>
    <name type="common">American cockroach</name>
    <name type="synonym">Blatta americana</name>
    <dbReference type="NCBI Taxonomy" id="6978"/>
    <lineage>
        <taxon>Eukaryota</taxon>
        <taxon>Metazoa</taxon>
        <taxon>Ecdysozoa</taxon>
        <taxon>Arthropoda</taxon>
        <taxon>Hexapoda</taxon>
        <taxon>Insecta</taxon>
        <taxon>Pterygota</taxon>
        <taxon>Neoptera</taxon>
        <taxon>Polyneoptera</taxon>
        <taxon>Dictyoptera</taxon>
        <taxon>Blattodea</taxon>
        <taxon>Blattoidea</taxon>
        <taxon>Blattidae</taxon>
        <taxon>Blattinae</taxon>
        <taxon>Periplaneta</taxon>
    </lineage>
</organism>
<evidence type="ECO:0000313" key="1">
    <source>
        <dbReference type="EMBL" id="KAJ4425600.1"/>
    </source>
</evidence>
<proteinExistence type="predicted"/>
<dbReference type="EMBL" id="JAJSOF020000042">
    <property type="protein sequence ID" value="KAJ4425600.1"/>
    <property type="molecule type" value="Genomic_DNA"/>
</dbReference>